<dbReference type="EMBL" id="JACHMH010000001">
    <property type="protein sequence ID" value="MBB4680459.1"/>
    <property type="molecule type" value="Genomic_DNA"/>
</dbReference>
<dbReference type="AlphaFoldDB" id="A0A7W7CFY8"/>
<dbReference type="InterPro" id="IPR029063">
    <property type="entry name" value="SAM-dependent_MTases_sf"/>
</dbReference>
<evidence type="ECO:0000313" key="4">
    <source>
        <dbReference type="Proteomes" id="UP000533598"/>
    </source>
</evidence>
<dbReference type="RefSeq" id="WP_312988566.1">
    <property type="nucleotide sequence ID" value="NZ_BAAAUI010000005.1"/>
</dbReference>
<comment type="caution">
    <text evidence="3">The sequence shown here is derived from an EMBL/GenBank/DDBJ whole genome shotgun (WGS) entry which is preliminary data.</text>
</comment>
<organism evidence="3 4">
    <name type="scientific">Crossiella cryophila</name>
    <dbReference type="NCBI Taxonomy" id="43355"/>
    <lineage>
        <taxon>Bacteria</taxon>
        <taxon>Bacillati</taxon>
        <taxon>Actinomycetota</taxon>
        <taxon>Actinomycetes</taxon>
        <taxon>Pseudonocardiales</taxon>
        <taxon>Pseudonocardiaceae</taxon>
        <taxon>Crossiella</taxon>
    </lineage>
</organism>
<protein>
    <submittedName>
        <fullName evidence="3">SAM-dependent methyltransferase</fullName>
    </submittedName>
</protein>
<feature type="domain" description="Methyltransferase type 11" evidence="2">
    <location>
        <begin position="45"/>
        <end position="133"/>
    </location>
</feature>
<dbReference type="Pfam" id="PF08241">
    <property type="entry name" value="Methyltransf_11"/>
    <property type="match status" value="1"/>
</dbReference>
<dbReference type="PANTHER" id="PTHR43861:SF3">
    <property type="entry name" value="PUTATIVE (AFU_ORTHOLOGUE AFUA_2G14390)-RELATED"/>
    <property type="match status" value="1"/>
</dbReference>
<evidence type="ECO:0000256" key="1">
    <source>
        <dbReference type="ARBA" id="ARBA00022679"/>
    </source>
</evidence>
<reference evidence="3 4" key="1">
    <citation type="submission" date="2020-08" db="EMBL/GenBank/DDBJ databases">
        <title>Sequencing the genomes of 1000 actinobacteria strains.</title>
        <authorList>
            <person name="Klenk H.-P."/>
        </authorList>
    </citation>
    <scope>NUCLEOTIDE SEQUENCE [LARGE SCALE GENOMIC DNA]</scope>
    <source>
        <strain evidence="3 4">DSM 44230</strain>
    </source>
</reference>
<dbReference type="GO" id="GO:0008757">
    <property type="term" value="F:S-adenosylmethionine-dependent methyltransferase activity"/>
    <property type="evidence" value="ECO:0007669"/>
    <property type="project" value="InterPro"/>
</dbReference>
<name>A0A7W7CFY8_9PSEU</name>
<evidence type="ECO:0000313" key="3">
    <source>
        <dbReference type="EMBL" id="MBB4680459.1"/>
    </source>
</evidence>
<proteinExistence type="predicted"/>
<evidence type="ECO:0000259" key="2">
    <source>
        <dbReference type="Pfam" id="PF08241"/>
    </source>
</evidence>
<gene>
    <name evidence="3" type="ORF">HNR67_006577</name>
</gene>
<dbReference type="Proteomes" id="UP000533598">
    <property type="component" value="Unassembled WGS sequence"/>
</dbReference>
<dbReference type="SUPFAM" id="SSF53335">
    <property type="entry name" value="S-adenosyl-L-methionine-dependent methyltransferases"/>
    <property type="match status" value="1"/>
</dbReference>
<accession>A0A7W7CFY8</accession>
<dbReference type="GO" id="GO:0032259">
    <property type="term" value="P:methylation"/>
    <property type="evidence" value="ECO:0007669"/>
    <property type="project" value="UniProtKB-KW"/>
</dbReference>
<keyword evidence="3" id="KW-0489">Methyltransferase</keyword>
<dbReference type="Gene3D" id="3.40.50.150">
    <property type="entry name" value="Vaccinia Virus protein VP39"/>
    <property type="match status" value="1"/>
</dbReference>
<dbReference type="CDD" id="cd02440">
    <property type="entry name" value="AdoMet_MTases"/>
    <property type="match status" value="1"/>
</dbReference>
<keyword evidence="4" id="KW-1185">Reference proteome</keyword>
<keyword evidence="1 3" id="KW-0808">Transferase</keyword>
<dbReference type="PANTHER" id="PTHR43861">
    <property type="entry name" value="TRANS-ACONITATE 2-METHYLTRANSFERASE-RELATED"/>
    <property type="match status" value="1"/>
</dbReference>
<dbReference type="InterPro" id="IPR013216">
    <property type="entry name" value="Methyltransf_11"/>
</dbReference>
<sequence>MGTYPFDNAVDAARTRMAALEATYDTVTTPLLAELGVAPGWRCWEVGAGGGSIARWLGERVGPDGYVLATDLDTRLLELAPPVEIQRHDVLTDPLPPGGFDLIHCRLVLIHHPARDAAVAKLTAALNPGGVLLLEEILPKEQRVLSTATCQQDSFWAVQTQVLEVLTKLGSDDLDWALGMEKLFVHCGLDQVAASRSTPIWVGGGEGSKLLLANAWELRDKLRAAGVGPGELAQFTRLLRDPGFSVTAYPLLSTWGRAPR</sequence>